<dbReference type="Gene3D" id="2.60.120.10">
    <property type="entry name" value="Jelly Rolls"/>
    <property type="match status" value="1"/>
</dbReference>
<name>A0A4Q5LRJ9_9SPHI</name>
<dbReference type="Proteomes" id="UP000293331">
    <property type="component" value="Unassembled WGS sequence"/>
</dbReference>
<dbReference type="InterPro" id="IPR011051">
    <property type="entry name" value="RmlC_Cupin_sf"/>
</dbReference>
<dbReference type="SUPFAM" id="SSF51182">
    <property type="entry name" value="RmlC-like cupins"/>
    <property type="match status" value="1"/>
</dbReference>
<dbReference type="EMBL" id="SEWG01000001">
    <property type="protein sequence ID" value="RYU92176.1"/>
    <property type="molecule type" value="Genomic_DNA"/>
</dbReference>
<organism evidence="1 2">
    <name type="scientific">Mucilaginibacter terrigena</name>
    <dbReference type="NCBI Taxonomy" id="2492395"/>
    <lineage>
        <taxon>Bacteria</taxon>
        <taxon>Pseudomonadati</taxon>
        <taxon>Bacteroidota</taxon>
        <taxon>Sphingobacteriia</taxon>
        <taxon>Sphingobacteriales</taxon>
        <taxon>Sphingobacteriaceae</taxon>
        <taxon>Mucilaginibacter</taxon>
    </lineage>
</organism>
<evidence type="ECO:0000313" key="1">
    <source>
        <dbReference type="EMBL" id="RYU92176.1"/>
    </source>
</evidence>
<dbReference type="OrthoDB" id="799474at2"/>
<gene>
    <name evidence="1" type="ORF">EWM62_01710</name>
</gene>
<dbReference type="InterPro" id="IPR014710">
    <property type="entry name" value="RmlC-like_jellyroll"/>
</dbReference>
<sequence length="96" mass="10631">MAEVDKENMKVVYLELAAGTSMPRHIATGDACLVVEKGMALLIYRDETRELTKGIVTVIPANQQHMLKIIKDFKAYIVLTANADIEYPVFGSDCIS</sequence>
<dbReference type="AlphaFoldDB" id="A0A4Q5LRJ9"/>
<evidence type="ECO:0000313" key="2">
    <source>
        <dbReference type="Proteomes" id="UP000293331"/>
    </source>
</evidence>
<reference evidence="1 2" key="1">
    <citation type="submission" date="2019-02" db="EMBL/GenBank/DDBJ databases">
        <title>Bacterial novel species Mucilaginibacter sp. 17JY9-4 isolated from soil.</title>
        <authorList>
            <person name="Jung H.-Y."/>
        </authorList>
    </citation>
    <scope>NUCLEOTIDE SEQUENCE [LARGE SCALE GENOMIC DNA]</scope>
    <source>
        <strain evidence="1 2">17JY9-4</strain>
    </source>
</reference>
<protein>
    <submittedName>
        <fullName evidence="1">Cupin domain-containing protein</fullName>
    </submittedName>
</protein>
<comment type="caution">
    <text evidence="1">The sequence shown here is derived from an EMBL/GenBank/DDBJ whole genome shotgun (WGS) entry which is preliminary data.</text>
</comment>
<keyword evidence="2" id="KW-1185">Reference proteome</keyword>
<accession>A0A4Q5LRJ9</accession>
<dbReference type="RefSeq" id="WP_129874907.1">
    <property type="nucleotide sequence ID" value="NZ_SEWG01000001.1"/>
</dbReference>
<proteinExistence type="predicted"/>